<sequence length="177" mass="20018">MAIQIGAKPDSGFDDPLGMLKDCHRRIEQFLHILATVAARAGEGELSGEEKNAVEASLRYFRTGGQRHNQDEEESLFPRLRAENTAGQMDELDRLESDHHRASELHETVDRLYSAWITADRLSSEDQARLLAATREMERLYAEHIQVEERIVFPHAAQVLNSHTLAAIGAEFSARRK</sequence>
<accession>A0A4R1L6E6</accession>
<protein>
    <submittedName>
        <fullName evidence="2">Hemerythrin HHE cation binding domain-containing protein</fullName>
    </submittedName>
</protein>
<evidence type="ECO:0000313" key="2">
    <source>
        <dbReference type="EMBL" id="TCK73746.1"/>
    </source>
</evidence>
<organism evidence="2 3">
    <name type="scientific">Acidipila rosea</name>
    <dbReference type="NCBI Taxonomy" id="768535"/>
    <lineage>
        <taxon>Bacteria</taxon>
        <taxon>Pseudomonadati</taxon>
        <taxon>Acidobacteriota</taxon>
        <taxon>Terriglobia</taxon>
        <taxon>Terriglobales</taxon>
        <taxon>Acidobacteriaceae</taxon>
        <taxon>Acidipila</taxon>
    </lineage>
</organism>
<keyword evidence="3" id="KW-1185">Reference proteome</keyword>
<dbReference type="EMBL" id="SMGK01000002">
    <property type="protein sequence ID" value="TCK73746.1"/>
    <property type="molecule type" value="Genomic_DNA"/>
</dbReference>
<dbReference type="InterPro" id="IPR012312">
    <property type="entry name" value="Hemerythrin-like"/>
</dbReference>
<proteinExistence type="predicted"/>
<evidence type="ECO:0000259" key="1">
    <source>
        <dbReference type="Pfam" id="PF01814"/>
    </source>
</evidence>
<evidence type="ECO:0000313" key="3">
    <source>
        <dbReference type="Proteomes" id="UP000295210"/>
    </source>
</evidence>
<dbReference type="CDD" id="cd12108">
    <property type="entry name" value="Hr-like"/>
    <property type="match status" value="1"/>
</dbReference>
<comment type="caution">
    <text evidence="2">The sequence shown here is derived from an EMBL/GenBank/DDBJ whole genome shotgun (WGS) entry which is preliminary data.</text>
</comment>
<reference evidence="2 3" key="1">
    <citation type="submission" date="2019-03" db="EMBL/GenBank/DDBJ databases">
        <title>Genomic Encyclopedia of Type Strains, Phase IV (KMG-IV): sequencing the most valuable type-strain genomes for metagenomic binning, comparative biology and taxonomic classification.</title>
        <authorList>
            <person name="Goeker M."/>
        </authorList>
    </citation>
    <scope>NUCLEOTIDE SEQUENCE [LARGE SCALE GENOMIC DNA]</scope>
    <source>
        <strain evidence="2 3">DSM 103428</strain>
    </source>
</reference>
<gene>
    <name evidence="2" type="ORF">C7378_1360</name>
</gene>
<dbReference type="RefSeq" id="WP_165876692.1">
    <property type="nucleotide sequence ID" value="NZ_SMGK01000002.1"/>
</dbReference>
<dbReference type="Gene3D" id="1.20.120.520">
    <property type="entry name" value="nmb1532 protein domain like"/>
    <property type="match status" value="1"/>
</dbReference>
<dbReference type="Proteomes" id="UP000295210">
    <property type="component" value="Unassembled WGS sequence"/>
</dbReference>
<dbReference type="AlphaFoldDB" id="A0A4R1L6E6"/>
<feature type="domain" description="Hemerythrin-like" evidence="1">
    <location>
        <begin position="16"/>
        <end position="155"/>
    </location>
</feature>
<dbReference type="Pfam" id="PF01814">
    <property type="entry name" value="Hemerythrin"/>
    <property type="match status" value="1"/>
</dbReference>
<name>A0A4R1L6E6_9BACT</name>